<protein>
    <recommendedName>
        <fullName evidence="4">KEOPS complex Cgi121-like subunit</fullName>
    </recommendedName>
</protein>
<organism evidence="2 3">
    <name type="scientific">Halorhabdus utahensis (strain DSM 12940 / JCM 11049 / AX-2)</name>
    <dbReference type="NCBI Taxonomy" id="519442"/>
    <lineage>
        <taxon>Archaea</taxon>
        <taxon>Methanobacteriati</taxon>
        <taxon>Methanobacteriota</taxon>
        <taxon>Stenosarchaea group</taxon>
        <taxon>Halobacteria</taxon>
        <taxon>Halobacteriales</taxon>
        <taxon>Haloarculaceae</taxon>
        <taxon>Halorhabdus</taxon>
    </lineage>
</organism>
<dbReference type="STRING" id="519442.Huta_2130"/>
<dbReference type="Proteomes" id="UP000002071">
    <property type="component" value="Chromosome"/>
</dbReference>
<dbReference type="NCBIfam" id="NF011465">
    <property type="entry name" value="PRK14886.1-1"/>
    <property type="match status" value="1"/>
</dbReference>
<dbReference type="AlphaFoldDB" id="C7NU52"/>
<dbReference type="HOGENOM" id="CLU_103619_0_0_2"/>
<dbReference type="InterPro" id="IPR016799">
    <property type="entry name" value="UCP022062"/>
</dbReference>
<dbReference type="Pfam" id="PF08617">
    <property type="entry name" value="CGI-121"/>
    <property type="match status" value="1"/>
</dbReference>
<dbReference type="Gene3D" id="3.30.2380.10">
    <property type="entry name" value="CGI121/TPRKB"/>
    <property type="match status" value="1"/>
</dbReference>
<dbReference type="EMBL" id="CP001687">
    <property type="protein sequence ID" value="ACV12297.1"/>
    <property type="molecule type" value="Genomic_DNA"/>
</dbReference>
<dbReference type="KEGG" id="hut:Huta_2130"/>
<dbReference type="OrthoDB" id="69587at2157"/>
<evidence type="ECO:0000256" key="1">
    <source>
        <dbReference type="ARBA" id="ARBA00005546"/>
    </source>
</evidence>
<comment type="similarity">
    <text evidence="1">Belongs to the CGI121/TPRKB family.</text>
</comment>
<evidence type="ECO:0008006" key="4">
    <source>
        <dbReference type="Google" id="ProtNLM"/>
    </source>
</evidence>
<sequence>MEVLEGELRIDDLDGVLERLDAIGDEHGVAVQAFDARYVAGREHLRRACALADRAHVRDEMIARDPGVEILLYAAGRRQIQDALEMGVSPGQTPAVIVCHAVGDRPGEAGAERATERERAACEVIETMACLDLTATREAADPQLIAEFFDITDAERAATDATLSELVCERVAMLVVEK</sequence>
<dbReference type="GeneID" id="8384424"/>
<gene>
    <name evidence="2" type="ordered locus">Huta_2130</name>
</gene>
<dbReference type="InterPro" id="IPR036504">
    <property type="entry name" value="CGI121/TPRKB_sf"/>
</dbReference>
<name>C7NU52_HALUD</name>
<dbReference type="PIRSF" id="PIRSF022062">
    <property type="entry name" value="UCP022062"/>
    <property type="match status" value="1"/>
</dbReference>
<proteinExistence type="inferred from homology"/>
<reference evidence="2 3" key="1">
    <citation type="journal article" date="2009" name="Stand. Genomic Sci.">
        <title>Complete genome sequence of Halorhabdus utahensis type strain (AX-2).</title>
        <authorList>
            <person name="Anderson I."/>
            <person name="Tindall B.J."/>
            <person name="Pomrenke H."/>
            <person name="Goker M."/>
            <person name="Lapidus A."/>
            <person name="Nolan M."/>
            <person name="Copeland A."/>
            <person name="Glavina Del Rio T."/>
            <person name="Chen F."/>
            <person name="Tice H."/>
            <person name="Cheng J.F."/>
            <person name="Lucas S."/>
            <person name="Chertkov O."/>
            <person name="Bruce D."/>
            <person name="Brettin T."/>
            <person name="Detter J.C."/>
            <person name="Han C."/>
            <person name="Goodwin L."/>
            <person name="Land M."/>
            <person name="Hauser L."/>
            <person name="Chang Y.J."/>
            <person name="Jeffries C.D."/>
            <person name="Pitluck S."/>
            <person name="Pati A."/>
            <person name="Mavromatis K."/>
            <person name="Ivanova N."/>
            <person name="Ovchinnikova G."/>
            <person name="Chen A."/>
            <person name="Palaniappan K."/>
            <person name="Chain P."/>
            <person name="Rohde M."/>
            <person name="Bristow J."/>
            <person name="Eisen J.A."/>
            <person name="Markowitz V."/>
            <person name="Hugenholtz P."/>
            <person name="Kyrpides N.C."/>
            <person name="Klenk H.P."/>
        </authorList>
    </citation>
    <scope>NUCLEOTIDE SEQUENCE [LARGE SCALE GENOMIC DNA]</scope>
    <source>
        <strain evidence="3">DSM 12940 / JCM 11049 / AX-2</strain>
    </source>
</reference>
<evidence type="ECO:0000313" key="3">
    <source>
        <dbReference type="Proteomes" id="UP000002071"/>
    </source>
</evidence>
<dbReference type="eggNOG" id="arCOG02197">
    <property type="taxonomic scope" value="Archaea"/>
</dbReference>
<dbReference type="RefSeq" id="WP_015789868.1">
    <property type="nucleotide sequence ID" value="NC_013158.1"/>
</dbReference>
<accession>C7NU52</accession>
<dbReference type="SUPFAM" id="SSF143870">
    <property type="entry name" value="PF0523-like"/>
    <property type="match status" value="1"/>
</dbReference>
<evidence type="ECO:0000313" key="2">
    <source>
        <dbReference type="EMBL" id="ACV12297.1"/>
    </source>
</evidence>
<dbReference type="InterPro" id="IPR013926">
    <property type="entry name" value="CGI121/TPRKB"/>
</dbReference>
<keyword evidence="3" id="KW-1185">Reference proteome</keyword>